<accession>A0ABX9SAQ6</accession>
<gene>
    <name evidence="1" type="ORF">BDE18_0394</name>
</gene>
<sequence>MAITPAAAHDDLQRVARVTKAEEEFRKIVRKREAAKP</sequence>
<proteinExistence type="predicted"/>
<dbReference type="EMBL" id="RBLI01000001">
    <property type="protein sequence ID" value="RKS51163.1"/>
    <property type="molecule type" value="Genomic_DNA"/>
</dbReference>
<organism evidence="1 2">
    <name type="scientific">Paracoccus pantotrophus</name>
    <name type="common">Thiosphaera pantotropha</name>
    <dbReference type="NCBI Taxonomy" id="82367"/>
    <lineage>
        <taxon>Bacteria</taxon>
        <taxon>Pseudomonadati</taxon>
        <taxon>Pseudomonadota</taxon>
        <taxon>Alphaproteobacteria</taxon>
        <taxon>Rhodobacterales</taxon>
        <taxon>Paracoccaceae</taxon>
        <taxon>Paracoccus</taxon>
    </lineage>
</organism>
<reference evidence="1" key="1">
    <citation type="submission" date="2018-10" db="EMBL/GenBank/DDBJ databases">
        <title>Genomic Encyclopedia of Archaeal and Bacterial Type Strains, Phase II (KMG-II): from individual species to whole genera.</title>
        <authorList>
            <person name="Goeker M."/>
        </authorList>
    </citation>
    <scope>NUCLEOTIDE SEQUENCE [LARGE SCALE GENOMIC DNA]</scope>
    <source>
        <strain evidence="1">DSM 2944</strain>
    </source>
</reference>
<keyword evidence="2" id="KW-1185">Reference proteome</keyword>
<evidence type="ECO:0000313" key="1">
    <source>
        <dbReference type="EMBL" id="RKS51163.1"/>
    </source>
</evidence>
<comment type="caution">
    <text evidence="1">The sequence shown here is derived from an EMBL/GenBank/DDBJ whole genome shotgun (WGS) entry which is preliminary data.</text>
</comment>
<protein>
    <submittedName>
        <fullName evidence="1">Uncharacterized protein</fullName>
    </submittedName>
</protein>
<dbReference type="Proteomes" id="UP000273626">
    <property type="component" value="Unassembled WGS sequence"/>
</dbReference>
<name>A0ABX9SAQ6_PARPN</name>
<evidence type="ECO:0000313" key="2">
    <source>
        <dbReference type="Proteomes" id="UP000273626"/>
    </source>
</evidence>